<evidence type="ECO:0000256" key="1">
    <source>
        <dbReference type="SAM" id="MobiDB-lite"/>
    </source>
</evidence>
<gene>
    <name evidence="2" type="ORF">BDZ31_003536</name>
</gene>
<dbReference type="Proteomes" id="UP000585272">
    <property type="component" value="Unassembled WGS sequence"/>
</dbReference>
<feature type="compositionally biased region" description="Pro residues" evidence="1">
    <location>
        <begin position="397"/>
        <end position="407"/>
    </location>
</feature>
<feature type="region of interest" description="Disordered" evidence="1">
    <location>
        <begin position="390"/>
        <end position="410"/>
    </location>
</feature>
<comment type="caution">
    <text evidence="2">The sequence shown here is derived from an EMBL/GenBank/DDBJ whole genome shotgun (WGS) entry which is preliminary data.</text>
</comment>
<proteinExistence type="predicted"/>
<dbReference type="RefSeq" id="WP_183343654.1">
    <property type="nucleotide sequence ID" value="NZ_JACHNU010000005.1"/>
</dbReference>
<dbReference type="AlphaFoldDB" id="A0A840IHZ7"/>
<protein>
    <submittedName>
        <fullName evidence="2">Uncharacterized protein</fullName>
    </submittedName>
</protein>
<dbReference type="EMBL" id="JACHNU010000005">
    <property type="protein sequence ID" value="MBB4663935.1"/>
    <property type="molecule type" value="Genomic_DNA"/>
</dbReference>
<accession>A0A840IHZ7</accession>
<evidence type="ECO:0000313" key="3">
    <source>
        <dbReference type="Proteomes" id="UP000585272"/>
    </source>
</evidence>
<keyword evidence="3" id="KW-1185">Reference proteome</keyword>
<reference evidence="2 3" key="1">
    <citation type="submission" date="2020-08" db="EMBL/GenBank/DDBJ databases">
        <title>Genomic Encyclopedia of Archaeal and Bacterial Type Strains, Phase II (KMG-II): from individual species to whole genera.</title>
        <authorList>
            <person name="Goeker M."/>
        </authorList>
    </citation>
    <scope>NUCLEOTIDE SEQUENCE [LARGE SCALE GENOMIC DNA]</scope>
    <source>
        <strain evidence="2 3">DSM 23288</strain>
    </source>
</reference>
<name>A0A840IHZ7_9ACTN</name>
<organism evidence="2 3">
    <name type="scientific">Conexibacter arvalis</name>
    <dbReference type="NCBI Taxonomy" id="912552"/>
    <lineage>
        <taxon>Bacteria</taxon>
        <taxon>Bacillati</taxon>
        <taxon>Actinomycetota</taxon>
        <taxon>Thermoleophilia</taxon>
        <taxon>Solirubrobacterales</taxon>
        <taxon>Conexibacteraceae</taxon>
        <taxon>Conexibacter</taxon>
    </lineage>
</organism>
<sequence>MADDRSIFAVTFVIELPFDLGLREQSGGLLYEERAAHWEGWDSDEIRTVLQLPEDLDLPDDLGPGTRWMLRRGWVRSHVPLMAADEAFSDWVEPLVTPEEHRARQRTVKRWRKRGIQKPITIAALTRFVGVDGVPRHPEDENARALYELVRADFNRILAILGLTTGIWWIAPVADRELAGMVPVIVELAGPHDPPSAGDTVQRQGTTFPIFVHDLLPNLPDQEFVSERQFEDAARLLEAYNRGRLAFLPVFELLHEAGGDLRAGKPAQAIVLSSAAVELAVTTLLRVGGPMKGWSAERIGRAINAGFRNRVEHHVADLLSIEIDLRQGRSSWTSWWRTGYYLRNRFVHEALAPTREAALGAWRDVAALLNGLRETLATDEALRPLAEQMPFELQEPPSAPKAVPAPRPVDHAFTDAAASAVVQDDRD</sequence>
<evidence type="ECO:0000313" key="2">
    <source>
        <dbReference type="EMBL" id="MBB4663935.1"/>
    </source>
</evidence>